<dbReference type="InterPro" id="IPR012675">
    <property type="entry name" value="Beta-grasp_dom_sf"/>
</dbReference>
<sequence>MIKVLLFAHLQEKAGQESLEIDRSPMTVEELKDLVGTKYELGTLNHVMVAVNEEYALDDDIIHSGDVVALIPPVSGG</sequence>
<comment type="function">
    <text evidence="6">Involved in sulfur transfer in the conversion of molybdopterin precursor Z to molybdopterin.</text>
</comment>
<dbReference type="UniPathway" id="UPA00344"/>
<gene>
    <name evidence="13" type="primary">moaD</name>
    <name evidence="13" type="ORF">E6W99_08305</name>
</gene>
<comment type="subunit">
    <text evidence="7">Heterotetramer of 2 MoaD subunits and 2 MoaE subunits. Forms a stable heterotetrameric complex of 2 MoaD and 2 MoeB during adenylation of MoaD by MoeB. During catalysis MoaD shuttles between the two heterotetrameric complexes.</text>
</comment>
<dbReference type="CDD" id="cd00754">
    <property type="entry name" value="Ubl_MoaD"/>
    <property type="match status" value="1"/>
</dbReference>
<dbReference type="EMBL" id="SSNT01000006">
    <property type="protein sequence ID" value="THF80406.1"/>
    <property type="molecule type" value="Genomic_DNA"/>
</dbReference>
<dbReference type="SUPFAM" id="SSF54285">
    <property type="entry name" value="MoaD/ThiS"/>
    <property type="match status" value="1"/>
</dbReference>
<dbReference type="AlphaFoldDB" id="A0A4S4BYQ5"/>
<proteinExistence type="inferred from homology"/>
<dbReference type="FunFam" id="3.10.20.30:FF:000010">
    <property type="entry name" value="Molybdopterin synthase sulfur carrier subunit"/>
    <property type="match status" value="1"/>
</dbReference>
<dbReference type="GO" id="GO:0000166">
    <property type="term" value="F:nucleotide binding"/>
    <property type="evidence" value="ECO:0007669"/>
    <property type="project" value="UniProtKB-KW"/>
</dbReference>
<reference evidence="13 14" key="1">
    <citation type="submission" date="2019-04" db="EMBL/GenBank/DDBJ databases">
        <title>Bacillus sediminilitoris sp. nov., isolated from a tidal flat sediment on the East China Sea.</title>
        <authorList>
            <person name="Wei Y."/>
            <person name="Mao H."/>
            <person name="Fang J."/>
        </authorList>
    </citation>
    <scope>NUCLEOTIDE SEQUENCE [LARGE SCALE GENOMIC DNA]</scope>
    <source>
        <strain evidence="13 14">DSL-17</strain>
    </source>
</reference>
<comment type="caution">
    <text evidence="13">The sequence shown here is derived from an EMBL/GenBank/DDBJ whole genome shotgun (WGS) entry which is preliminary data.</text>
</comment>
<evidence type="ECO:0000256" key="7">
    <source>
        <dbReference type="ARBA" id="ARBA00063099"/>
    </source>
</evidence>
<evidence type="ECO:0000256" key="11">
    <source>
        <dbReference type="ARBA" id="ARBA00078020"/>
    </source>
</evidence>
<dbReference type="GO" id="GO:0006777">
    <property type="term" value="P:Mo-molybdopterin cofactor biosynthetic process"/>
    <property type="evidence" value="ECO:0007669"/>
    <property type="project" value="UniProtKB-KW"/>
</dbReference>
<dbReference type="InterPro" id="IPR003749">
    <property type="entry name" value="ThiS/MoaD-like"/>
</dbReference>
<dbReference type="InterPro" id="IPR044672">
    <property type="entry name" value="MOCS2A"/>
</dbReference>
<protein>
    <recommendedName>
        <fullName evidence="5">Molybdopterin synthase sulfur carrier subunit</fullName>
    </recommendedName>
    <alternativeName>
        <fullName evidence="11">MPT synthase subunit 1</fullName>
    </alternativeName>
    <alternativeName>
        <fullName evidence="8">Molybdenum cofactor biosynthesis protein D</fullName>
    </alternativeName>
    <alternativeName>
        <fullName evidence="10">Molybdopterin-converting factor small subunit</fullName>
    </alternativeName>
    <alternativeName>
        <fullName evidence="9">Molybdopterin-converting factor subunit 1</fullName>
    </alternativeName>
    <alternativeName>
        <fullName evidence="12">Sulfur carrier protein MoaD</fullName>
    </alternativeName>
</protein>
<comment type="similarity">
    <text evidence="4">Belongs to the MoaD family.</text>
</comment>
<dbReference type="Proteomes" id="UP000310334">
    <property type="component" value="Unassembled WGS sequence"/>
</dbReference>
<dbReference type="GO" id="GO:1990133">
    <property type="term" value="C:molybdopterin adenylyltransferase complex"/>
    <property type="evidence" value="ECO:0007669"/>
    <property type="project" value="TreeGrafter"/>
</dbReference>
<dbReference type="PANTHER" id="PTHR33359:SF1">
    <property type="entry name" value="MOLYBDOPTERIN SYNTHASE SULFUR CARRIER SUBUNIT"/>
    <property type="match status" value="1"/>
</dbReference>
<keyword evidence="14" id="KW-1185">Reference proteome</keyword>
<accession>A0A4S4BYQ5</accession>
<evidence type="ECO:0000256" key="9">
    <source>
        <dbReference type="ARBA" id="ARBA00076711"/>
    </source>
</evidence>
<dbReference type="RefSeq" id="WP_136352790.1">
    <property type="nucleotide sequence ID" value="NZ_CP046266.1"/>
</dbReference>
<keyword evidence="2" id="KW-0547">Nucleotide-binding</keyword>
<evidence type="ECO:0000256" key="12">
    <source>
        <dbReference type="ARBA" id="ARBA00078992"/>
    </source>
</evidence>
<evidence type="ECO:0000256" key="1">
    <source>
        <dbReference type="ARBA" id="ARBA00005046"/>
    </source>
</evidence>
<dbReference type="OrthoDB" id="9801945at2"/>
<evidence type="ECO:0000313" key="13">
    <source>
        <dbReference type="EMBL" id="THF80406.1"/>
    </source>
</evidence>
<evidence type="ECO:0000256" key="4">
    <source>
        <dbReference type="ARBA" id="ARBA00024200"/>
    </source>
</evidence>
<comment type="pathway">
    <text evidence="1">Cofactor biosynthesis; molybdopterin biosynthesis.</text>
</comment>
<dbReference type="NCBIfam" id="TIGR01682">
    <property type="entry name" value="moaD"/>
    <property type="match status" value="1"/>
</dbReference>
<evidence type="ECO:0000256" key="6">
    <source>
        <dbReference type="ARBA" id="ARBA00054425"/>
    </source>
</evidence>
<name>A0A4S4BYQ5_9BACI</name>
<evidence type="ECO:0000256" key="10">
    <source>
        <dbReference type="ARBA" id="ARBA00077809"/>
    </source>
</evidence>
<evidence type="ECO:0000256" key="5">
    <source>
        <dbReference type="ARBA" id="ARBA00024247"/>
    </source>
</evidence>
<evidence type="ECO:0000256" key="2">
    <source>
        <dbReference type="ARBA" id="ARBA00022741"/>
    </source>
</evidence>
<evidence type="ECO:0000256" key="3">
    <source>
        <dbReference type="ARBA" id="ARBA00023150"/>
    </source>
</evidence>
<organism evidence="13 14">
    <name type="scientific">Metabacillus sediminilitoris</name>
    <dbReference type="NCBI Taxonomy" id="2567941"/>
    <lineage>
        <taxon>Bacteria</taxon>
        <taxon>Bacillati</taxon>
        <taxon>Bacillota</taxon>
        <taxon>Bacilli</taxon>
        <taxon>Bacillales</taxon>
        <taxon>Bacillaceae</taxon>
        <taxon>Metabacillus</taxon>
    </lineage>
</organism>
<dbReference type="Gene3D" id="3.10.20.30">
    <property type="match status" value="1"/>
</dbReference>
<evidence type="ECO:0000256" key="8">
    <source>
        <dbReference type="ARBA" id="ARBA00075076"/>
    </source>
</evidence>
<dbReference type="InterPro" id="IPR016155">
    <property type="entry name" value="Mopterin_synth/thiamin_S_b"/>
</dbReference>
<evidence type="ECO:0000313" key="14">
    <source>
        <dbReference type="Proteomes" id="UP000310334"/>
    </source>
</evidence>
<keyword evidence="3" id="KW-0501">Molybdenum cofactor biosynthesis</keyword>
<dbReference type="Pfam" id="PF02597">
    <property type="entry name" value="ThiS"/>
    <property type="match status" value="1"/>
</dbReference>
<dbReference type="PANTHER" id="PTHR33359">
    <property type="entry name" value="MOLYBDOPTERIN SYNTHASE SULFUR CARRIER SUBUNIT"/>
    <property type="match status" value="1"/>
</dbReference>